<reference evidence="1 2" key="1">
    <citation type="journal article" date="2022" name="Hortic Res">
        <title>A haplotype resolved chromosomal level avocado genome allows analysis of novel avocado genes.</title>
        <authorList>
            <person name="Nath O."/>
            <person name="Fletcher S.J."/>
            <person name="Hayward A."/>
            <person name="Shaw L.M."/>
            <person name="Masouleh A.K."/>
            <person name="Furtado A."/>
            <person name="Henry R.J."/>
            <person name="Mitter N."/>
        </authorList>
    </citation>
    <scope>NUCLEOTIDE SEQUENCE [LARGE SCALE GENOMIC DNA]</scope>
    <source>
        <strain evidence="2">cv. Hass</strain>
    </source>
</reference>
<dbReference type="EMBL" id="CM056813">
    <property type="protein sequence ID" value="KAJ8639545.1"/>
    <property type="molecule type" value="Genomic_DNA"/>
</dbReference>
<evidence type="ECO:0000313" key="2">
    <source>
        <dbReference type="Proteomes" id="UP001234297"/>
    </source>
</evidence>
<keyword evidence="2" id="KW-1185">Reference proteome</keyword>
<evidence type="ECO:0000313" key="1">
    <source>
        <dbReference type="EMBL" id="KAJ8639545.1"/>
    </source>
</evidence>
<sequence>MGLLSCLLVLFLQLFPCVVCQVREFVSIDCGGTGNYTDTTTGLTWVSDADFIKHGNVAQVNSSNGNRQQYKHHSYFPADSKKYCYTLSTTERRRYLIRATFQYGIFDDGNPYPIFQLYLDSTKWSDITITDPSRVYIDEMIIRAPSTSVDVCLCCASTGYPFISTLELRPLNASMYATDYEDEFFLKVAARVNFGALSKDAIRYPDDPYDRLWESDLARRQNFLVGVAPGTERISTSMNINTGAREFPPVKVMQTAVVGTKGSLSYRLNLYGFPGNARAYAYLAEIEDLSVDETRKFTMQKPSVPGYNNIVVNIAENANGSYTLYEPSYMNVSLDFVLSFVLQKTGDSTRGPLLNAIEISKFVQIIPKTDKRDSNVLETFRTMTTRSYWTHEDGDPCVPAHWEWVNCSASLPSRITKITLSGKDLKGEIPSEINNMDGLTELWLDGNSLTGRIPDMSNLIDLTVVHLENNRLTGQLPYYLGDLPNLQELYVQNNSFSGKIPPALLSGKLVFKYDENPELIQTEYHKSNIKFILGTSIGAFLIFVLITVSLLLLQYLRRKATQRKCNEKNNSMLIMSKPSTSYSLIRGGSVYIDDGLDVVHIKFAEIEAATQDFSTKIGKGSFGNVYYGKLKDGKEVAVKILADASYHGTKQFENEVALLSRIHHRNLVPFIGICDEESQRILVYEYMHNGTLRDHIHDSGKQKQLDWLSRLSIAEDAAKGLEYLHSGCNPSIIHRDVKTSNILLDINMRAKVSDFGLSRQTDENLTHISSVARGTVGYLDPEYYATQQLTEKSDVYSFGVVLLELISGRKPVSTEDYGVDWNIVHWARSLIHKGNIQSVIDHSLAENFKIESVWRVAEVALQSVEPHGVSRPKMQEVVLTIQEAIKIEKGNQNTTEIFSSSSIQTSQMRLQLDPLDILGLELSSKCDLPSAR</sequence>
<accession>A0ACC2M1M6</accession>
<comment type="caution">
    <text evidence="1">The sequence shown here is derived from an EMBL/GenBank/DDBJ whole genome shotgun (WGS) entry which is preliminary data.</text>
</comment>
<proteinExistence type="predicted"/>
<organism evidence="1 2">
    <name type="scientific">Persea americana</name>
    <name type="common">Avocado</name>
    <dbReference type="NCBI Taxonomy" id="3435"/>
    <lineage>
        <taxon>Eukaryota</taxon>
        <taxon>Viridiplantae</taxon>
        <taxon>Streptophyta</taxon>
        <taxon>Embryophyta</taxon>
        <taxon>Tracheophyta</taxon>
        <taxon>Spermatophyta</taxon>
        <taxon>Magnoliopsida</taxon>
        <taxon>Magnoliidae</taxon>
        <taxon>Laurales</taxon>
        <taxon>Lauraceae</taxon>
        <taxon>Persea</taxon>
    </lineage>
</organism>
<gene>
    <name evidence="1" type="ORF">MRB53_016239</name>
</gene>
<name>A0ACC2M1M6_PERAE</name>
<dbReference type="Proteomes" id="UP001234297">
    <property type="component" value="Chromosome 5"/>
</dbReference>
<protein>
    <submittedName>
        <fullName evidence="1">Uncharacterized protein</fullName>
    </submittedName>
</protein>